<reference evidence="1" key="1">
    <citation type="submission" date="2020-07" db="EMBL/GenBank/DDBJ databases">
        <title>Clarias magur genome sequencing, assembly and annotation.</title>
        <authorList>
            <person name="Kushwaha B."/>
            <person name="Kumar R."/>
            <person name="Das P."/>
            <person name="Joshi C.G."/>
            <person name="Kumar D."/>
            <person name="Nagpure N.S."/>
            <person name="Pandey M."/>
            <person name="Agarwal S."/>
            <person name="Srivastava S."/>
            <person name="Singh M."/>
            <person name="Sahoo L."/>
            <person name="Jayasankar P."/>
            <person name="Meher P.K."/>
            <person name="Koringa P.G."/>
            <person name="Iquebal M.A."/>
            <person name="Das S.P."/>
            <person name="Bit A."/>
            <person name="Patnaik S."/>
            <person name="Patel N."/>
            <person name="Shah T.M."/>
            <person name="Hinsu A."/>
            <person name="Jena J.K."/>
        </authorList>
    </citation>
    <scope>NUCLEOTIDE SEQUENCE</scope>
    <source>
        <strain evidence="1">CIFAMagur01</strain>
        <tissue evidence="1">Testis</tissue>
    </source>
</reference>
<keyword evidence="2" id="KW-1185">Reference proteome</keyword>
<dbReference type="Proteomes" id="UP000727407">
    <property type="component" value="Unassembled WGS sequence"/>
</dbReference>
<gene>
    <name evidence="1" type="ORF">DAT39_002153</name>
</gene>
<comment type="caution">
    <text evidence="1">The sequence shown here is derived from an EMBL/GenBank/DDBJ whole genome shotgun (WGS) entry which is preliminary data.</text>
</comment>
<protein>
    <submittedName>
        <fullName evidence="1">Uncharacterized protein</fullName>
    </submittedName>
</protein>
<name>A0A8J4U9H2_CLAMG</name>
<evidence type="ECO:0000313" key="1">
    <source>
        <dbReference type="EMBL" id="KAF5908119.1"/>
    </source>
</evidence>
<proteinExistence type="predicted"/>
<dbReference type="EMBL" id="QNUK01000015">
    <property type="protein sequence ID" value="KAF5908119.1"/>
    <property type="molecule type" value="Genomic_DNA"/>
</dbReference>
<sequence length="55" mass="6113">LGFCVAWIAESFEKAVSAIALALWLKPNNGVQQRIIQREPLSMTIGQLQGYFSFA</sequence>
<organism evidence="1 2">
    <name type="scientific">Clarias magur</name>
    <name type="common">Asian catfish</name>
    <name type="synonym">Macropteronotus magur</name>
    <dbReference type="NCBI Taxonomy" id="1594786"/>
    <lineage>
        <taxon>Eukaryota</taxon>
        <taxon>Metazoa</taxon>
        <taxon>Chordata</taxon>
        <taxon>Craniata</taxon>
        <taxon>Vertebrata</taxon>
        <taxon>Euteleostomi</taxon>
        <taxon>Actinopterygii</taxon>
        <taxon>Neopterygii</taxon>
        <taxon>Teleostei</taxon>
        <taxon>Ostariophysi</taxon>
        <taxon>Siluriformes</taxon>
        <taxon>Clariidae</taxon>
        <taxon>Clarias</taxon>
    </lineage>
</organism>
<evidence type="ECO:0000313" key="2">
    <source>
        <dbReference type="Proteomes" id="UP000727407"/>
    </source>
</evidence>
<feature type="non-terminal residue" evidence="1">
    <location>
        <position position="55"/>
    </location>
</feature>
<feature type="non-terminal residue" evidence="1">
    <location>
        <position position="1"/>
    </location>
</feature>
<accession>A0A8J4U9H2</accession>
<dbReference type="AlphaFoldDB" id="A0A8J4U9H2"/>